<name>A0A9N9UP06_9HYPO</name>
<dbReference type="Proteomes" id="UP000754883">
    <property type="component" value="Unassembled WGS sequence"/>
</dbReference>
<sequence length="68" mass="7678">MPLGGLDQNPTQPMWFTGVLARLAADPFSTGDRGREEDKAMNNSNMLNFLRRKQFRQNVRASKIGVII</sequence>
<accession>A0A9N9UP06</accession>
<comment type="caution">
    <text evidence="1">The sequence shown here is derived from an EMBL/GenBank/DDBJ whole genome shotgun (WGS) entry which is preliminary data.</text>
</comment>
<proteinExistence type="predicted"/>
<reference evidence="2" key="1">
    <citation type="submission" date="2019-06" db="EMBL/GenBank/DDBJ databases">
        <authorList>
            <person name="Broberg M."/>
        </authorList>
    </citation>
    <scope>NUCLEOTIDE SEQUENCE [LARGE SCALE GENOMIC DNA]</scope>
</reference>
<evidence type="ECO:0000313" key="2">
    <source>
        <dbReference type="Proteomes" id="UP000754883"/>
    </source>
</evidence>
<reference evidence="1 2" key="2">
    <citation type="submission" date="2021-10" db="EMBL/GenBank/DDBJ databases">
        <authorList>
            <person name="Piombo E."/>
        </authorList>
    </citation>
    <scope>NUCLEOTIDE SEQUENCE [LARGE SCALE GENOMIC DNA]</scope>
</reference>
<organism evidence="1 2">
    <name type="scientific">Clonostachys byssicola</name>
    <dbReference type="NCBI Taxonomy" id="160290"/>
    <lineage>
        <taxon>Eukaryota</taxon>
        <taxon>Fungi</taxon>
        <taxon>Dikarya</taxon>
        <taxon>Ascomycota</taxon>
        <taxon>Pezizomycotina</taxon>
        <taxon>Sordariomycetes</taxon>
        <taxon>Hypocreomycetidae</taxon>
        <taxon>Hypocreales</taxon>
        <taxon>Bionectriaceae</taxon>
        <taxon>Clonostachys</taxon>
    </lineage>
</organism>
<evidence type="ECO:0000313" key="1">
    <source>
        <dbReference type="EMBL" id="CAG9993843.1"/>
    </source>
</evidence>
<keyword evidence="2" id="KW-1185">Reference proteome</keyword>
<dbReference type="AlphaFoldDB" id="A0A9N9UP06"/>
<protein>
    <submittedName>
        <fullName evidence="1">Uncharacterized protein</fullName>
    </submittedName>
</protein>
<dbReference type="EMBL" id="CABFNO020001523">
    <property type="protein sequence ID" value="CAG9993843.1"/>
    <property type="molecule type" value="Genomic_DNA"/>
</dbReference>
<gene>
    <name evidence="1" type="ORF">CBYS24578_00004449</name>
</gene>